<dbReference type="PRINTS" id="PR00039">
    <property type="entry name" value="HTHLYSR"/>
</dbReference>
<dbReference type="RefSeq" id="WP_046838006.1">
    <property type="nucleotide sequence ID" value="NZ_CP018199.1"/>
</dbReference>
<evidence type="ECO:0000313" key="8">
    <source>
        <dbReference type="Proteomes" id="UP000240859"/>
    </source>
</evidence>
<dbReference type="InterPro" id="IPR005119">
    <property type="entry name" value="LysR_subst-bd"/>
</dbReference>
<reference evidence="8 9" key="1">
    <citation type="journal article" date="2016" name="Front. Microbiol.">
        <title>Comprehensive Phylogenetic Analysis of Bovine Non-aureus Staphylococci Species Based on Whole-Genome Sequencing.</title>
        <authorList>
            <person name="Naushad S."/>
            <person name="Barkema H.W."/>
            <person name="Luby C."/>
            <person name="Condas L.A."/>
            <person name="Nobrega D.B."/>
            <person name="Carson D.A."/>
            <person name="De Buck J."/>
        </authorList>
    </citation>
    <scope>NUCLEOTIDE SEQUENCE [LARGE SCALE GENOMIC DNA]</scope>
    <source>
        <strain evidence="6 8">SNUC 1084</strain>
        <strain evidence="7 9">SNUC 1231</strain>
    </source>
</reference>
<dbReference type="SUPFAM" id="SSF46785">
    <property type="entry name" value="Winged helix' DNA-binding domain"/>
    <property type="match status" value="1"/>
</dbReference>
<dbReference type="PANTHER" id="PTHR30126:SF39">
    <property type="entry name" value="HTH-TYPE TRANSCRIPTIONAL REGULATOR CYSL"/>
    <property type="match status" value="1"/>
</dbReference>
<evidence type="ECO:0000256" key="3">
    <source>
        <dbReference type="ARBA" id="ARBA00023125"/>
    </source>
</evidence>
<feature type="domain" description="HTH lysR-type" evidence="5">
    <location>
        <begin position="1"/>
        <end position="56"/>
    </location>
</feature>
<dbReference type="Gene3D" id="3.40.190.290">
    <property type="match status" value="1"/>
</dbReference>
<keyword evidence="8" id="KW-1185">Reference proteome</keyword>
<sequence length="275" mass="32036">MDPFKVLTEVVKAQSFTKAAENLYTSQPSISRDIKRLETQYDVKIFEFRHAQLTLTNDGKKLFQYALQRAHLEEALWHDLKMKPNTISGEITIGSSFTYGEYRLSQHLTDLAERYPELYIHVHLDNSESMIQNIKNNIIDLGIIEKEIHDHMIHSTRIAKDEMVLIHKKTKSVLTDTCFIRERGSGTRVYQEIGLSQLQLHPNLVEINNTSLIKHMVHSGNGFAIVSKTTLTPYDFEKLDVQPLNIERYFYLLTHKNKYIDTNLKILIENLKKDY</sequence>
<organism evidence="7 9">
    <name type="scientific">Staphylococcus succinus</name>
    <dbReference type="NCBI Taxonomy" id="61015"/>
    <lineage>
        <taxon>Bacteria</taxon>
        <taxon>Bacillati</taxon>
        <taxon>Bacillota</taxon>
        <taxon>Bacilli</taxon>
        <taxon>Bacillales</taxon>
        <taxon>Staphylococcaceae</taxon>
        <taxon>Staphylococcus</taxon>
    </lineage>
</organism>
<evidence type="ECO:0000256" key="4">
    <source>
        <dbReference type="ARBA" id="ARBA00023163"/>
    </source>
</evidence>
<keyword evidence="3" id="KW-0238">DNA-binding</keyword>
<dbReference type="InterPro" id="IPR036388">
    <property type="entry name" value="WH-like_DNA-bd_sf"/>
</dbReference>
<keyword evidence="2" id="KW-0805">Transcription regulation</keyword>
<dbReference type="GO" id="GO:0000976">
    <property type="term" value="F:transcription cis-regulatory region binding"/>
    <property type="evidence" value="ECO:0007669"/>
    <property type="project" value="TreeGrafter"/>
</dbReference>
<gene>
    <name evidence="6" type="ORF">BU057_02370</name>
    <name evidence="7" type="ORF">BU058_10945</name>
</gene>
<dbReference type="Pfam" id="PF00126">
    <property type="entry name" value="HTH_1"/>
    <property type="match status" value="1"/>
</dbReference>
<dbReference type="Pfam" id="PF03466">
    <property type="entry name" value="LysR_substrate"/>
    <property type="match status" value="1"/>
</dbReference>
<evidence type="ECO:0000256" key="1">
    <source>
        <dbReference type="ARBA" id="ARBA00009437"/>
    </source>
</evidence>
<comment type="caution">
    <text evidence="7">The sequence shown here is derived from an EMBL/GenBank/DDBJ whole genome shotgun (WGS) entry which is preliminary data.</text>
</comment>
<dbReference type="EMBL" id="PZFR01000006">
    <property type="protein sequence ID" value="PTI70279.1"/>
    <property type="molecule type" value="Genomic_DNA"/>
</dbReference>
<name>A0A9Q6HM66_9STAP</name>
<protein>
    <submittedName>
        <fullName evidence="7">LysR family transcriptional regulator</fullName>
    </submittedName>
</protein>
<evidence type="ECO:0000313" key="9">
    <source>
        <dbReference type="Proteomes" id="UP000241960"/>
    </source>
</evidence>
<evidence type="ECO:0000313" key="7">
    <source>
        <dbReference type="EMBL" id="PTI74463.1"/>
    </source>
</evidence>
<dbReference type="GeneID" id="93719264"/>
<dbReference type="PROSITE" id="PS50931">
    <property type="entry name" value="HTH_LYSR"/>
    <property type="match status" value="1"/>
</dbReference>
<dbReference type="InterPro" id="IPR036390">
    <property type="entry name" value="WH_DNA-bd_sf"/>
</dbReference>
<dbReference type="EMBL" id="PZFQ01000040">
    <property type="protein sequence ID" value="PTI74463.1"/>
    <property type="molecule type" value="Genomic_DNA"/>
</dbReference>
<reference evidence="7" key="2">
    <citation type="submission" date="2018-03" db="EMBL/GenBank/DDBJ databases">
        <authorList>
            <person name="Naushad S."/>
        </authorList>
    </citation>
    <scope>NUCLEOTIDE SEQUENCE</scope>
    <source>
        <strain evidence="6">SNUC 1084</strain>
        <strain evidence="7">SNUC 1231</strain>
    </source>
</reference>
<evidence type="ECO:0000313" key="6">
    <source>
        <dbReference type="EMBL" id="PTI70279.1"/>
    </source>
</evidence>
<dbReference type="GO" id="GO:0003700">
    <property type="term" value="F:DNA-binding transcription factor activity"/>
    <property type="evidence" value="ECO:0007669"/>
    <property type="project" value="InterPro"/>
</dbReference>
<dbReference type="Proteomes" id="UP000241960">
    <property type="component" value="Unassembled WGS sequence"/>
</dbReference>
<evidence type="ECO:0000259" key="5">
    <source>
        <dbReference type="PROSITE" id="PS50931"/>
    </source>
</evidence>
<dbReference type="AlphaFoldDB" id="A0A9Q6HM66"/>
<evidence type="ECO:0000256" key="2">
    <source>
        <dbReference type="ARBA" id="ARBA00023015"/>
    </source>
</evidence>
<comment type="similarity">
    <text evidence="1">Belongs to the LysR transcriptional regulatory family.</text>
</comment>
<dbReference type="SUPFAM" id="SSF53850">
    <property type="entry name" value="Periplasmic binding protein-like II"/>
    <property type="match status" value="1"/>
</dbReference>
<accession>A0A9Q6HM66</accession>
<dbReference type="Proteomes" id="UP000240859">
    <property type="component" value="Unassembled WGS sequence"/>
</dbReference>
<dbReference type="InterPro" id="IPR000847">
    <property type="entry name" value="LysR_HTH_N"/>
</dbReference>
<dbReference type="PANTHER" id="PTHR30126">
    <property type="entry name" value="HTH-TYPE TRANSCRIPTIONAL REGULATOR"/>
    <property type="match status" value="1"/>
</dbReference>
<proteinExistence type="inferred from homology"/>
<keyword evidence="4" id="KW-0804">Transcription</keyword>
<dbReference type="Gene3D" id="1.10.10.10">
    <property type="entry name" value="Winged helix-like DNA-binding domain superfamily/Winged helix DNA-binding domain"/>
    <property type="match status" value="1"/>
</dbReference>